<gene>
    <name evidence="5" type="ordered locus">Bcep1808_2685</name>
</gene>
<dbReference type="InterPro" id="IPR012902">
    <property type="entry name" value="N_methyl_site"/>
</dbReference>
<dbReference type="GO" id="GO:0007155">
    <property type="term" value="P:cell adhesion"/>
    <property type="evidence" value="ECO:0007669"/>
    <property type="project" value="InterPro"/>
</dbReference>
<dbReference type="NCBIfam" id="TIGR02532">
    <property type="entry name" value="IV_pilin_GFxxxE"/>
    <property type="match status" value="1"/>
</dbReference>
<sequence>MFDSMMFKINSLNKEEILKYTEKRANLSDICIGHYNERKDVEGFSSKDLYQMMGNSEKKKALSNALAFKVGAVYGLGDEAVKGLMRKIEGDEVLSLPERGENAITTKFKMKGFTVVELMIAVAVVGLVTTMAVPVYQTHVAKAQVSEGINLADGIKAIVDEYHSNNGSFPKSGDVVGAVNTSGKYVGNTSIGDNGAIVTTFGNDVVKGLEGKYVALTPSVEKSGNLSWECSSNAPKDYLPKSCQSVGSGGNTGTTEPSKPVEPSVDTWSADIRKLNSNMFMFNFTNRYSDIGKVTYVNDGSNLAYGTQRLKLENGAVYSVDFLAKDGTIVFKLDSGPDDYSFLAIGANQSQIGLGNIAYVKKGGNTIDVSSNQNSVGTQTSPAKTVDATKTQWLNDYMNSTQFAEKNK</sequence>
<feature type="transmembrane region" description="Helical" evidence="4">
    <location>
        <begin position="115"/>
        <end position="136"/>
    </location>
</feature>
<proteinExistence type="inferred from homology"/>
<dbReference type="Proteomes" id="UP000002287">
    <property type="component" value="Chromosome 1"/>
</dbReference>
<comment type="similarity">
    <text evidence="1">Belongs to the N-Me-Phe pilin family.</text>
</comment>
<keyword evidence="2" id="KW-0488">Methylation</keyword>
<dbReference type="eggNOG" id="COG4969">
    <property type="taxonomic scope" value="Bacteria"/>
</dbReference>
<evidence type="ECO:0000256" key="2">
    <source>
        <dbReference type="ARBA" id="ARBA00022481"/>
    </source>
</evidence>
<evidence type="ECO:0000313" key="6">
    <source>
        <dbReference type="Proteomes" id="UP000002287"/>
    </source>
</evidence>
<dbReference type="Pfam" id="PF00114">
    <property type="entry name" value="Pilin"/>
    <property type="match status" value="1"/>
</dbReference>
<dbReference type="AlphaFoldDB" id="A4JHC4"/>
<protein>
    <submittedName>
        <fullName evidence="5">Fimbrial protein pilin</fullName>
    </submittedName>
</protein>
<feature type="region of interest" description="Disordered" evidence="3">
    <location>
        <begin position="244"/>
        <end position="264"/>
    </location>
</feature>
<keyword evidence="4" id="KW-0812">Transmembrane</keyword>
<accession>A4JHC4</accession>
<keyword evidence="4" id="KW-1133">Transmembrane helix</keyword>
<dbReference type="Gene3D" id="3.30.700.10">
    <property type="entry name" value="Glycoprotein, Type 4 Pilin"/>
    <property type="match status" value="1"/>
</dbReference>
<dbReference type="HOGENOM" id="CLU_673825_0_0_4"/>
<dbReference type="InterPro" id="IPR001082">
    <property type="entry name" value="Pilin"/>
</dbReference>
<dbReference type="Pfam" id="PF07963">
    <property type="entry name" value="N_methyl"/>
    <property type="match status" value="1"/>
</dbReference>
<evidence type="ECO:0000256" key="3">
    <source>
        <dbReference type="SAM" id="MobiDB-lite"/>
    </source>
</evidence>
<organism evidence="5 6">
    <name type="scientific">Burkholderia vietnamiensis (strain G4 / LMG 22486)</name>
    <name type="common">Burkholderia cepacia (strain R1808)</name>
    <dbReference type="NCBI Taxonomy" id="269482"/>
    <lineage>
        <taxon>Bacteria</taxon>
        <taxon>Pseudomonadati</taxon>
        <taxon>Pseudomonadota</taxon>
        <taxon>Betaproteobacteria</taxon>
        <taxon>Burkholderiales</taxon>
        <taxon>Burkholderiaceae</taxon>
        <taxon>Burkholderia</taxon>
        <taxon>Burkholderia cepacia complex</taxon>
    </lineage>
</organism>
<dbReference type="SUPFAM" id="SSF54523">
    <property type="entry name" value="Pili subunits"/>
    <property type="match status" value="1"/>
</dbReference>
<dbReference type="KEGG" id="bvi:Bcep1808_2685"/>
<dbReference type="PANTHER" id="PTHR30093:SF34">
    <property type="entry name" value="PREPILIN PEPTIDASE-DEPENDENT PROTEIN D"/>
    <property type="match status" value="1"/>
</dbReference>
<dbReference type="GO" id="GO:0009289">
    <property type="term" value="C:pilus"/>
    <property type="evidence" value="ECO:0007669"/>
    <property type="project" value="InterPro"/>
</dbReference>
<evidence type="ECO:0000256" key="4">
    <source>
        <dbReference type="SAM" id="Phobius"/>
    </source>
</evidence>
<keyword evidence="4" id="KW-0472">Membrane</keyword>
<dbReference type="PANTHER" id="PTHR30093">
    <property type="entry name" value="GENERAL SECRETION PATHWAY PROTEIN G"/>
    <property type="match status" value="1"/>
</dbReference>
<evidence type="ECO:0000256" key="1">
    <source>
        <dbReference type="ARBA" id="ARBA00005233"/>
    </source>
</evidence>
<reference evidence="6" key="1">
    <citation type="submission" date="2007-03" db="EMBL/GenBank/DDBJ databases">
        <title>Complete sequence of chromosome 1 of Burkholderia vietnamiensis G4.</title>
        <authorList>
            <consortium name="US DOE Joint Genome Institute"/>
            <person name="Copeland A."/>
            <person name="Lucas S."/>
            <person name="Lapidus A."/>
            <person name="Barry K."/>
            <person name="Detter J.C."/>
            <person name="Glavina del Rio T."/>
            <person name="Hammon N."/>
            <person name="Israni S."/>
            <person name="Dalin E."/>
            <person name="Tice H."/>
            <person name="Pitluck S."/>
            <person name="Chain P."/>
            <person name="Malfatti S."/>
            <person name="Shin M."/>
            <person name="Vergez L."/>
            <person name="Schmutz J."/>
            <person name="Larimer F."/>
            <person name="Land M."/>
            <person name="Hauser L."/>
            <person name="Kyrpides N."/>
            <person name="Tiedje J."/>
            <person name="Richardson P."/>
        </authorList>
    </citation>
    <scope>NUCLEOTIDE SEQUENCE [LARGE SCALE GENOMIC DNA]</scope>
    <source>
        <strain evidence="6">G4 / LMG 22486</strain>
    </source>
</reference>
<dbReference type="EMBL" id="CP000614">
    <property type="protein sequence ID" value="ABO55677.1"/>
    <property type="molecule type" value="Genomic_DNA"/>
</dbReference>
<dbReference type="InterPro" id="IPR045584">
    <property type="entry name" value="Pilin-like"/>
</dbReference>
<name>A4JHC4_BURVG</name>
<evidence type="ECO:0000313" key="5">
    <source>
        <dbReference type="EMBL" id="ABO55677.1"/>
    </source>
</evidence>